<keyword evidence="1" id="KW-0479">Metal-binding</keyword>
<comment type="subcellular location">
    <subcellularLocation>
        <location evidence="1">Cytoplasm</location>
    </subcellularLocation>
</comment>
<keyword evidence="1" id="KW-0963">Cytoplasm</keyword>
<dbReference type="InterPro" id="IPR043691">
    <property type="entry name" value="MpaA"/>
</dbReference>
<dbReference type="RefSeq" id="WP_048638766.1">
    <property type="nucleotide sequence ID" value="NZ_CGIG01000001.1"/>
</dbReference>
<dbReference type="GO" id="GO:0005737">
    <property type="term" value="C:cytoplasm"/>
    <property type="evidence" value="ECO:0007669"/>
    <property type="project" value="UniProtKB-SubCell"/>
</dbReference>
<comment type="function">
    <text evidence="1">Involved in muropeptide degradation. Catalyzes the hydrolysis of the gamma-D-glutamyl-diaminopimelic acid (gamma-D-Glu-Dap) amide bond in the murein tripeptide L-alanyl-gamma-D-glutamyl-meso-diaminopimelic acid, leading to the formation of L-Ala-gamma-D-Glu and Dap.</text>
</comment>
<feature type="binding site" evidence="1">
    <location>
        <position position="56"/>
    </location>
    <ligand>
        <name>Zn(2+)</name>
        <dbReference type="ChEBI" id="CHEBI:29105"/>
        <note>catalytic</note>
    </ligand>
</feature>
<evidence type="ECO:0000256" key="1">
    <source>
        <dbReference type="HAMAP-Rule" id="MF_02211"/>
    </source>
</evidence>
<dbReference type="GO" id="GO:0006508">
    <property type="term" value="P:proteolysis"/>
    <property type="evidence" value="ECO:0007669"/>
    <property type="project" value="UniProtKB-KW"/>
</dbReference>
<proteinExistence type="inferred from homology"/>
<dbReference type="STRING" id="1109412.BN1221_04020c"/>
<keyword evidence="1" id="KW-0645">Protease</keyword>
<comment type="cofactor">
    <cofactor evidence="1">
        <name>Zn(2+)</name>
        <dbReference type="ChEBI" id="CHEBI:29105"/>
    </cofactor>
    <text evidence="1">Binds 1 zinc ion per subunit.</text>
</comment>
<dbReference type="OrthoDB" id="9779324at2"/>
<dbReference type="UniPathway" id="UPA00549"/>
<keyword evidence="1" id="KW-0378">Hydrolase</keyword>
<dbReference type="GO" id="GO:0071555">
    <property type="term" value="P:cell wall organization"/>
    <property type="evidence" value="ECO:0007669"/>
    <property type="project" value="UniProtKB-KW"/>
</dbReference>
<dbReference type="GO" id="GO:0061473">
    <property type="term" value="F:murein tripeptide carboxypeptidase activity"/>
    <property type="evidence" value="ECO:0007669"/>
    <property type="project" value="UniProtKB-UniRule"/>
</dbReference>
<dbReference type="GO" id="GO:0004040">
    <property type="term" value="F:amidase activity"/>
    <property type="evidence" value="ECO:0007669"/>
    <property type="project" value="InterPro"/>
</dbReference>
<evidence type="ECO:0000313" key="4">
    <source>
        <dbReference type="EMBL" id="CPR19900.1"/>
    </source>
</evidence>
<protein>
    <recommendedName>
        <fullName evidence="1">Murein peptide amidase A</fullName>
        <ecNumber evidence="1">3.4.17.-</ecNumber>
    </recommendedName>
    <alternativeName>
        <fullName evidence="1">Gamma-D-Glu-Dap amidase</fullName>
    </alternativeName>
    <alternativeName>
        <fullName evidence="1">Zinc metallocarboxypeptidase MpaA</fullName>
    </alternativeName>
</protein>
<dbReference type="SUPFAM" id="SSF53187">
    <property type="entry name" value="Zn-dependent exopeptidases"/>
    <property type="match status" value="1"/>
</dbReference>
<feature type="binding site" evidence="1">
    <location>
        <position position="161"/>
    </location>
    <ligand>
        <name>Zn(2+)</name>
        <dbReference type="ChEBI" id="CHEBI:29105"/>
        <note>catalytic</note>
    </ligand>
</feature>
<keyword evidence="5" id="KW-1185">Reference proteome</keyword>
<dbReference type="EMBL" id="CGIG01000001">
    <property type="protein sequence ID" value="CPR19900.1"/>
    <property type="molecule type" value="Genomic_DNA"/>
</dbReference>
<keyword evidence="1" id="KW-0862">Zinc</keyword>
<comment type="subunit">
    <text evidence="1">Homodimer.</text>
</comment>
<dbReference type="AlphaFoldDB" id="A0A0G4K018"/>
<dbReference type="EC" id="3.4.17.-" evidence="1"/>
<evidence type="ECO:0000313" key="5">
    <source>
        <dbReference type="Proteomes" id="UP000044377"/>
    </source>
</evidence>
<feature type="active site" description="Proton donor/acceptor" evidence="2">
    <location>
        <position position="214"/>
    </location>
</feature>
<keyword evidence="1" id="KW-0482">Metalloprotease</keyword>
<comment type="similarity">
    <text evidence="1 2">Belongs to the peptidase M14 family.</text>
</comment>
<dbReference type="GO" id="GO:0009253">
    <property type="term" value="P:peptidoglycan catabolic process"/>
    <property type="evidence" value="ECO:0007669"/>
    <property type="project" value="UniProtKB-UniRule"/>
</dbReference>
<dbReference type="Pfam" id="PF00246">
    <property type="entry name" value="Peptidase_M14"/>
    <property type="match status" value="1"/>
</dbReference>
<reference evidence="5" key="1">
    <citation type="submission" date="2015-01" db="EMBL/GenBank/DDBJ databases">
        <authorList>
            <person name="Paterson Steve"/>
        </authorList>
    </citation>
    <scope>NUCLEOTIDE SEQUENCE [LARGE SCALE GENOMIC DNA]</scope>
    <source>
        <strain evidence="5">OBR1</strain>
    </source>
</reference>
<feature type="binding site" evidence="1">
    <location>
        <position position="53"/>
    </location>
    <ligand>
        <name>Zn(2+)</name>
        <dbReference type="ChEBI" id="CHEBI:29105"/>
        <note>catalytic</note>
    </ligand>
</feature>
<gene>
    <name evidence="1" type="primary">mpaA</name>
    <name evidence="4" type="ORF">BN1221_04020c</name>
</gene>
<dbReference type="InterPro" id="IPR000834">
    <property type="entry name" value="Peptidase_M14"/>
</dbReference>
<evidence type="ECO:0000259" key="3">
    <source>
        <dbReference type="PROSITE" id="PS52035"/>
    </source>
</evidence>
<comment type="pathway">
    <text evidence="1">Cell wall degradation; peptidoglycan degradation.</text>
</comment>
<feature type="domain" description="Peptidase M14" evidence="3">
    <location>
        <begin position="1"/>
        <end position="238"/>
    </location>
</feature>
<dbReference type="Gene3D" id="3.40.630.10">
    <property type="entry name" value="Zn peptidases"/>
    <property type="match status" value="1"/>
</dbReference>
<accession>A0A0G4K018</accession>
<dbReference type="PROSITE" id="PS52035">
    <property type="entry name" value="PEPTIDASE_M14"/>
    <property type="match status" value="1"/>
</dbReference>
<name>A0A0G4K018_9GAMM</name>
<dbReference type="Proteomes" id="UP000044377">
    <property type="component" value="Unassembled WGS sequence"/>
</dbReference>
<dbReference type="GO" id="GO:0008270">
    <property type="term" value="F:zinc ion binding"/>
    <property type="evidence" value="ECO:0007669"/>
    <property type="project" value="UniProtKB-UniRule"/>
</dbReference>
<keyword evidence="1" id="KW-0121">Carboxypeptidase</keyword>
<comment type="catalytic activity">
    <reaction evidence="1">
        <text>L-alanyl-gamma-D-glutamyl-meso-2,6-diaminopimelate + H2O = L-alanyl-D-glutamate + meso-2,6-diaminopimelate</text>
        <dbReference type="Rhea" id="RHEA:28398"/>
        <dbReference type="ChEBI" id="CHEBI:15377"/>
        <dbReference type="ChEBI" id="CHEBI:57791"/>
        <dbReference type="ChEBI" id="CHEBI:61395"/>
        <dbReference type="ChEBI" id="CHEBI:61401"/>
    </reaction>
</comment>
<organism evidence="4 5">
    <name type="scientific">Brenneria goodwinii</name>
    <dbReference type="NCBI Taxonomy" id="1109412"/>
    <lineage>
        <taxon>Bacteria</taxon>
        <taxon>Pseudomonadati</taxon>
        <taxon>Pseudomonadota</taxon>
        <taxon>Gammaproteobacteria</taxon>
        <taxon>Enterobacterales</taxon>
        <taxon>Pectobacteriaceae</taxon>
        <taxon>Brenneria</taxon>
    </lineage>
</organism>
<dbReference type="GO" id="GO:0016998">
    <property type="term" value="P:cell wall macromolecule catabolic process"/>
    <property type="evidence" value="ECO:0007669"/>
    <property type="project" value="UniProtKB-UniPathway"/>
</dbReference>
<dbReference type="NCBIfam" id="NF007897">
    <property type="entry name" value="PRK10602.1"/>
    <property type="match status" value="1"/>
</dbReference>
<evidence type="ECO:0000256" key="2">
    <source>
        <dbReference type="PROSITE-ProRule" id="PRU01379"/>
    </source>
</evidence>
<sequence length="249" mass="26715">MGNDTIALRARHLRGPLPSLGEPYGKSLLGAPLLYFPAELPGRNSGLIIAGTHGDESASIVTLSCALRTLLPGQRRHHVVLTVNPDGCQLGLRANANGVDLNRNFPAENWQSGNTVYRWNSDADERDVTLSTGAAPSSEPETKALCGLVEKLNPAWVVSFHEPLACIDDPLSSELGQWLARQFDLPLVTGVGYDTPGSFGSWCANRMLPCVTAELPPISVDAASERYLDAMTALLCHNFDINVADTALN</sequence>
<keyword evidence="1" id="KW-0961">Cell wall biogenesis/degradation</keyword>
<dbReference type="HAMAP" id="MF_02211">
    <property type="entry name" value="MpaA_carboxypeptidase"/>
    <property type="match status" value="1"/>
</dbReference>